<keyword evidence="7" id="KW-1185">Reference proteome</keyword>
<dbReference type="SUPFAM" id="SSF55729">
    <property type="entry name" value="Acyl-CoA N-acyltransferases (Nat)"/>
    <property type="match status" value="1"/>
</dbReference>
<reference evidence="4 6" key="1">
    <citation type="journal article" date="2015" name="Int. J. Syst. Evol. Microbiol.">
        <title>Bacillus glycinifermentans sp. nov., isolated from fermented soybean paste.</title>
        <authorList>
            <person name="Kim S.J."/>
            <person name="Dunlap C.A."/>
            <person name="Kwon S.W."/>
            <person name="Rooney A.P."/>
        </authorList>
    </citation>
    <scope>NUCLEOTIDE SEQUENCE [LARGE SCALE GENOMIC DNA]</scope>
    <source>
        <strain evidence="4 6">GO-13</strain>
    </source>
</reference>
<dbReference type="Pfam" id="PF01047">
    <property type="entry name" value="MarR"/>
    <property type="match status" value="1"/>
</dbReference>
<dbReference type="EMBL" id="JARRTL010000007">
    <property type="protein sequence ID" value="MEC0484318.1"/>
    <property type="molecule type" value="Genomic_DNA"/>
</dbReference>
<comment type="caution">
    <text evidence="4">The sequence shown here is derived from an EMBL/GenBank/DDBJ whole genome shotgun (WGS) entry which is preliminary data.</text>
</comment>
<evidence type="ECO:0000256" key="1">
    <source>
        <dbReference type="ARBA" id="ARBA00022679"/>
    </source>
</evidence>
<evidence type="ECO:0000259" key="3">
    <source>
        <dbReference type="PROSITE" id="PS51186"/>
    </source>
</evidence>
<protein>
    <submittedName>
        <fullName evidence="5">Helix-turn-helix domain-containing GNAT family N-acetyltransferase</fullName>
    </submittedName>
    <submittedName>
        <fullName evidence="4">MarR family transcriptional regulator</fullName>
    </submittedName>
</protein>
<dbReference type="AlphaFoldDB" id="A0A0T6BVV6"/>
<dbReference type="STRING" id="1664069.BGLY_0457"/>
<evidence type="ECO:0000313" key="7">
    <source>
        <dbReference type="Proteomes" id="UP001341297"/>
    </source>
</evidence>
<accession>A0A0T6BVV6</accession>
<dbReference type="CDD" id="cd04301">
    <property type="entry name" value="NAT_SF"/>
    <property type="match status" value="1"/>
</dbReference>
<name>A0A0T6BVV6_9BACI</name>
<evidence type="ECO:0000313" key="6">
    <source>
        <dbReference type="Proteomes" id="UP000036168"/>
    </source>
</evidence>
<dbReference type="Gene3D" id="3.40.630.30">
    <property type="match status" value="1"/>
</dbReference>
<dbReference type="InterPro" id="IPR050769">
    <property type="entry name" value="NAT_camello-type"/>
</dbReference>
<dbReference type="PROSITE" id="PS51186">
    <property type="entry name" value="GNAT"/>
    <property type="match status" value="1"/>
</dbReference>
<dbReference type="PROSITE" id="PS50995">
    <property type="entry name" value="HTH_MARR_2"/>
    <property type="match status" value="1"/>
</dbReference>
<dbReference type="GO" id="GO:0008080">
    <property type="term" value="F:N-acetyltransferase activity"/>
    <property type="evidence" value="ECO:0007669"/>
    <property type="project" value="InterPro"/>
</dbReference>
<organism evidence="4 6">
    <name type="scientific">Bacillus glycinifermentans</name>
    <dbReference type="NCBI Taxonomy" id="1664069"/>
    <lineage>
        <taxon>Bacteria</taxon>
        <taxon>Bacillati</taxon>
        <taxon>Bacillota</taxon>
        <taxon>Bacilli</taxon>
        <taxon>Bacillales</taxon>
        <taxon>Bacillaceae</taxon>
        <taxon>Bacillus</taxon>
    </lineage>
</organism>
<dbReference type="InterPro" id="IPR036390">
    <property type="entry name" value="WH_DNA-bd_sf"/>
</dbReference>
<dbReference type="InterPro" id="IPR000182">
    <property type="entry name" value="GNAT_dom"/>
</dbReference>
<dbReference type="InterPro" id="IPR016181">
    <property type="entry name" value="Acyl_CoA_acyltransferase"/>
</dbReference>
<dbReference type="GO" id="GO:0003700">
    <property type="term" value="F:DNA-binding transcription factor activity"/>
    <property type="evidence" value="ECO:0007669"/>
    <property type="project" value="InterPro"/>
</dbReference>
<dbReference type="Proteomes" id="UP000036168">
    <property type="component" value="Unassembled WGS sequence"/>
</dbReference>
<reference evidence="4" key="2">
    <citation type="submission" date="2015-10" db="EMBL/GenBank/DDBJ databases">
        <authorList>
            <person name="Gilbert D.G."/>
        </authorList>
    </citation>
    <scope>NUCLEOTIDE SEQUENCE</scope>
    <source>
        <strain evidence="4">GO-13</strain>
    </source>
</reference>
<dbReference type="Pfam" id="PF00583">
    <property type="entry name" value="Acetyltransf_1"/>
    <property type="match status" value="1"/>
</dbReference>
<evidence type="ECO:0000313" key="5">
    <source>
        <dbReference type="EMBL" id="MEC0484318.1"/>
    </source>
</evidence>
<dbReference type="InterPro" id="IPR000835">
    <property type="entry name" value="HTH_MarR-typ"/>
</dbReference>
<dbReference type="Proteomes" id="UP001341297">
    <property type="component" value="Unassembled WGS sequence"/>
</dbReference>
<evidence type="ECO:0000259" key="2">
    <source>
        <dbReference type="PROSITE" id="PS50995"/>
    </source>
</evidence>
<proteinExistence type="predicted"/>
<dbReference type="PANTHER" id="PTHR13947">
    <property type="entry name" value="GNAT FAMILY N-ACETYLTRANSFERASE"/>
    <property type="match status" value="1"/>
</dbReference>
<gene>
    <name evidence="4" type="ORF">AB447_201375</name>
    <name evidence="5" type="ORF">P8828_05575</name>
</gene>
<reference evidence="5 7" key="3">
    <citation type="submission" date="2023-03" db="EMBL/GenBank/DDBJ databases">
        <title>Agriculturally important microbes genome sequencing.</title>
        <authorList>
            <person name="Dunlap C."/>
        </authorList>
    </citation>
    <scope>NUCLEOTIDE SEQUENCE [LARGE SCALE GENOMIC DNA]</scope>
    <source>
        <strain evidence="5 7">CBP-3203</strain>
    </source>
</reference>
<keyword evidence="1" id="KW-0808">Transferase</keyword>
<dbReference type="InterPro" id="IPR036388">
    <property type="entry name" value="WH-like_DNA-bd_sf"/>
</dbReference>
<feature type="domain" description="HTH marR-type" evidence="2">
    <location>
        <begin position="1"/>
        <end position="143"/>
    </location>
</feature>
<evidence type="ECO:0000313" key="4">
    <source>
        <dbReference type="EMBL" id="KRT95780.1"/>
    </source>
</evidence>
<dbReference type="PANTHER" id="PTHR13947:SF37">
    <property type="entry name" value="LD18367P"/>
    <property type="match status" value="1"/>
</dbReference>
<feature type="domain" description="N-acetyltransferase" evidence="3">
    <location>
        <begin position="153"/>
        <end position="296"/>
    </location>
</feature>
<dbReference type="OrthoDB" id="5419426at2"/>
<sequence length="305" mass="35976">MTEVDHSITLEFRKFNRFYTNVLGFLNEHIYDSPFSLTETRILFEIKNTSHCTAKILQDTLGLDRGYVSRIIKRFEKENMLYKEKSEEDSRNHYLYLTGFGETIYKKLEAKANQQIEYMLERVDAKSQGKLAAAMETIECILSEQLLPKVSAVSIRDYYISDDIKMIIEKQRLFYKEAHGWDHTFLNYLHETFDADIEKIWIAESAGRFAGCVGLVKHDDRTVQLRWFLVDSAFRGRGIGSSLLRALMDYCREMKFERIFLWTVSSMAEARPLYEKFGFRLTEVKDEAPLWGQRLQEERWDIELA</sequence>
<dbReference type="EMBL" id="LECW02000001">
    <property type="protein sequence ID" value="KRT95780.1"/>
    <property type="molecule type" value="Genomic_DNA"/>
</dbReference>
<dbReference type="SUPFAM" id="SSF46785">
    <property type="entry name" value="Winged helix' DNA-binding domain"/>
    <property type="match status" value="1"/>
</dbReference>
<dbReference type="RefSeq" id="WP_048355417.1">
    <property type="nucleotide sequence ID" value="NZ_CP023481.1"/>
</dbReference>
<dbReference type="SMART" id="SM00347">
    <property type="entry name" value="HTH_MARR"/>
    <property type="match status" value="1"/>
</dbReference>
<dbReference type="Gene3D" id="1.10.10.10">
    <property type="entry name" value="Winged helix-like DNA-binding domain superfamily/Winged helix DNA-binding domain"/>
    <property type="match status" value="1"/>
</dbReference>